<keyword evidence="2" id="KW-1133">Transmembrane helix</keyword>
<organism evidence="3 4">
    <name type="scientific">Novosphingobium pentaromativorans</name>
    <dbReference type="NCBI Taxonomy" id="205844"/>
    <lineage>
        <taxon>Bacteria</taxon>
        <taxon>Pseudomonadati</taxon>
        <taxon>Pseudomonadota</taxon>
        <taxon>Alphaproteobacteria</taxon>
        <taxon>Sphingomonadales</taxon>
        <taxon>Sphingomonadaceae</taxon>
        <taxon>Novosphingobium</taxon>
    </lineage>
</organism>
<proteinExistence type="predicted"/>
<name>A0A2W5NJ76_9SPHN</name>
<sequence length="371" mass="41558">MKRGTLMEGQIRRGGVWADDLMRPIVARVFFELPDGTYHPGMFVASLHDALRLVLEYGLTVPRAFVTLHDEVILDVKEGVVDFPDDVQPLFDEAKARFPSWNIRWLEPGNLGNWTRSQCAKLVGAAQAYAKASGFDGSAPEAYDHRVNRLEHELQSVAAQYGFDLYRFGYQVPGVVCAELECFDADHSQSGNGISSMDQAGRSTEKQRSGAVATDGAQAEFQFEPQSTPVDESLRNDRADGDLENGSAPRPPIARIWWGIFLVVLLLMGSPWRPDEFYESISRVFMVIMFGSMVAGATVLYWALSAMFPRGAGNFSHDDEIEADDEFDLQNWRNGRVPRYMDETDPASGPLWIGNRLHEQVMKDQADRRAL</sequence>
<protein>
    <submittedName>
        <fullName evidence="3">Uncharacterized protein</fullName>
    </submittedName>
</protein>
<feature type="compositionally biased region" description="Basic and acidic residues" evidence="1">
    <location>
        <begin position="232"/>
        <end position="241"/>
    </location>
</feature>
<feature type="transmembrane region" description="Helical" evidence="2">
    <location>
        <begin position="284"/>
        <end position="304"/>
    </location>
</feature>
<feature type="region of interest" description="Disordered" evidence="1">
    <location>
        <begin position="191"/>
        <end position="246"/>
    </location>
</feature>
<dbReference type="EMBL" id="QFPX01000033">
    <property type="protein sequence ID" value="PZQ50895.1"/>
    <property type="molecule type" value="Genomic_DNA"/>
</dbReference>
<evidence type="ECO:0000256" key="1">
    <source>
        <dbReference type="SAM" id="MobiDB-lite"/>
    </source>
</evidence>
<accession>A0A2W5NJ76</accession>
<evidence type="ECO:0000313" key="4">
    <source>
        <dbReference type="Proteomes" id="UP000249082"/>
    </source>
</evidence>
<reference evidence="3 4" key="1">
    <citation type="submission" date="2017-08" db="EMBL/GenBank/DDBJ databases">
        <title>Infants hospitalized years apart are colonized by the same room-sourced microbial strains.</title>
        <authorList>
            <person name="Brooks B."/>
            <person name="Olm M.R."/>
            <person name="Firek B.A."/>
            <person name="Baker R."/>
            <person name="Thomas B.C."/>
            <person name="Morowitz M.J."/>
            <person name="Banfield J.F."/>
        </authorList>
    </citation>
    <scope>NUCLEOTIDE SEQUENCE [LARGE SCALE GENOMIC DNA]</scope>
    <source>
        <strain evidence="3">S2_005_002_R2_33</strain>
    </source>
</reference>
<feature type="transmembrane region" description="Helical" evidence="2">
    <location>
        <begin position="256"/>
        <end position="272"/>
    </location>
</feature>
<comment type="caution">
    <text evidence="3">The sequence shown here is derived from an EMBL/GenBank/DDBJ whole genome shotgun (WGS) entry which is preliminary data.</text>
</comment>
<evidence type="ECO:0000256" key="2">
    <source>
        <dbReference type="SAM" id="Phobius"/>
    </source>
</evidence>
<gene>
    <name evidence="3" type="ORF">DI555_22325</name>
</gene>
<dbReference type="Proteomes" id="UP000249082">
    <property type="component" value="Unassembled WGS sequence"/>
</dbReference>
<keyword evidence="2" id="KW-0812">Transmembrane</keyword>
<keyword evidence="2" id="KW-0472">Membrane</keyword>
<feature type="compositionally biased region" description="Polar residues" evidence="1">
    <location>
        <begin position="191"/>
        <end position="202"/>
    </location>
</feature>
<evidence type="ECO:0000313" key="3">
    <source>
        <dbReference type="EMBL" id="PZQ50895.1"/>
    </source>
</evidence>
<dbReference type="AlphaFoldDB" id="A0A2W5NJ76"/>